<feature type="domain" description="SEFIR" evidence="9">
    <location>
        <begin position="257"/>
        <end position="411"/>
    </location>
</feature>
<dbReference type="GO" id="GO:0016020">
    <property type="term" value="C:membrane"/>
    <property type="evidence" value="ECO:0007669"/>
    <property type="project" value="UniProtKB-SubCell"/>
</dbReference>
<dbReference type="Pfam" id="PF08357">
    <property type="entry name" value="SEFIR"/>
    <property type="match status" value="1"/>
</dbReference>
<dbReference type="Pfam" id="PF16742">
    <property type="entry name" value="IL17R_D_N"/>
    <property type="match status" value="1"/>
</dbReference>
<dbReference type="Gene3D" id="3.40.50.11530">
    <property type="match status" value="1"/>
</dbReference>
<organism evidence="10 11">
    <name type="scientific">Polypterus senegalus</name>
    <name type="common">Senegal bichir</name>
    <dbReference type="NCBI Taxonomy" id="55291"/>
    <lineage>
        <taxon>Eukaryota</taxon>
        <taxon>Metazoa</taxon>
        <taxon>Chordata</taxon>
        <taxon>Craniata</taxon>
        <taxon>Vertebrata</taxon>
        <taxon>Euteleostomi</taxon>
        <taxon>Actinopterygii</taxon>
        <taxon>Polypteriformes</taxon>
        <taxon>Polypteridae</taxon>
        <taxon>Polypterus</taxon>
    </lineage>
</organism>
<evidence type="ECO:0000313" key="10">
    <source>
        <dbReference type="EMBL" id="KAG2470533.1"/>
    </source>
</evidence>
<reference evidence="10 11" key="1">
    <citation type="journal article" date="2021" name="Cell">
        <title>Tracing the genetic footprints of vertebrate landing in non-teleost ray-finned fishes.</title>
        <authorList>
            <person name="Bi X."/>
            <person name="Wang K."/>
            <person name="Yang L."/>
            <person name="Pan H."/>
            <person name="Jiang H."/>
            <person name="Wei Q."/>
            <person name="Fang M."/>
            <person name="Yu H."/>
            <person name="Zhu C."/>
            <person name="Cai Y."/>
            <person name="He Y."/>
            <person name="Gan X."/>
            <person name="Zeng H."/>
            <person name="Yu D."/>
            <person name="Zhu Y."/>
            <person name="Jiang H."/>
            <person name="Qiu Q."/>
            <person name="Yang H."/>
            <person name="Zhang Y.E."/>
            <person name="Wang W."/>
            <person name="Zhu M."/>
            <person name="He S."/>
            <person name="Zhang G."/>
        </authorList>
    </citation>
    <scope>NUCLEOTIDE SEQUENCE [LARGE SCALE GENOMIC DNA]</scope>
    <source>
        <strain evidence="10">Bchr_013</strain>
    </source>
</reference>
<comment type="subcellular location">
    <subcellularLocation>
        <location evidence="1">Membrane</location>
        <topology evidence="1">Single-pass type I membrane protein</topology>
    </subcellularLocation>
</comment>
<proteinExistence type="predicted"/>
<evidence type="ECO:0000256" key="1">
    <source>
        <dbReference type="ARBA" id="ARBA00004479"/>
    </source>
</evidence>
<dbReference type="GO" id="GO:0030368">
    <property type="term" value="F:interleukin-17 receptor activity"/>
    <property type="evidence" value="ECO:0007669"/>
    <property type="project" value="InterPro"/>
</dbReference>
<evidence type="ECO:0000256" key="7">
    <source>
        <dbReference type="ARBA" id="ARBA00023180"/>
    </source>
</evidence>
<comment type="caution">
    <text evidence="10">The sequence shown here is derived from an EMBL/GenBank/DDBJ whole genome shotgun (WGS) entry which is preliminary data.</text>
</comment>
<evidence type="ECO:0000259" key="9">
    <source>
        <dbReference type="PROSITE" id="PS51534"/>
    </source>
</evidence>
<keyword evidence="11" id="KW-1185">Reference proteome</keyword>
<dbReference type="PANTHER" id="PTHR15583">
    <property type="entry name" value="INTERLEUKIN-17 RECEPTOR"/>
    <property type="match status" value="1"/>
</dbReference>
<dbReference type="PANTHER" id="PTHR15583:SF14">
    <property type="entry name" value="INTERLEUKIN-17 RECEPTOR D"/>
    <property type="match status" value="1"/>
</dbReference>
<feature type="non-terminal residue" evidence="10">
    <location>
        <position position="1"/>
    </location>
</feature>
<keyword evidence="3" id="KW-0732">Signal</keyword>
<dbReference type="InterPro" id="IPR013568">
    <property type="entry name" value="SEFIR_dom"/>
</dbReference>
<keyword evidence="2" id="KW-0812">Transmembrane</keyword>
<keyword evidence="7" id="KW-0325">Glycoprotein</keyword>
<dbReference type="AlphaFoldDB" id="A0A8X8BU39"/>
<feature type="non-terminal residue" evidence="10">
    <location>
        <position position="600"/>
    </location>
</feature>
<dbReference type="FunFam" id="3.40.50.11530:FF:000003">
    <property type="entry name" value="Interleukin-17 receptor D"/>
    <property type="match status" value="1"/>
</dbReference>
<keyword evidence="5" id="KW-0472">Membrane</keyword>
<evidence type="ECO:0000256" key="8">
    <source>
        <dbReference type="ARBA" id="ARBA00069308"/>
    </source>
</evidence>
<dbReference type="InterPro" id="IPR039465">
    <property type="entry name" value="IL-17_rcpt-like"/>
</dbReference>
<gene>
    <name evidence="10" type="primary">Il17rd_0</name>
    <name evidence="10" type="ORF">GTO96_0005102</name>
</gene>
<sequence>LGIEHVRGFRVILEEKNQEGKQCQRLLLKEPRQLNYTFRTVKMETQPFPNLKFETDYLVTIVPFPSIKNESSYTSHAFRTKPCDVLLQADSLACKPLWRPKNMSISQDGPNLHVTFDHAPSTFGFNFYYLHYKMEHEDVFKQKACRTLADNTNTTRKSSMFKVNQGKVRKTLLSGFLLLSVDTKCNYFIFPAHSSWAGPIRAVAITVPLVVISAFATLFTVMCRKKQQENIYSHLDEESSESSTHTTSLHVDRPWPRPKVFICYSSKDGQKHLSVIQSFAYFLQDFCGCEVALDLWEHLEMCREGQMEWVSRQISEAHFIITVCSKGMKYFVEKKTRKQKDSSSRRMCPGDLFVVAVSLIAERIRQARQNSNDLSKFIAVYFDYSRESDIPAILDLATKYKLMDHLPQLYSRLHSRDVSLPDAEPCPVHISKRNYFRSKAGRSLYVAICNMHQYIEQEPDWFEKQLQPVPALGFLKPEPVQEVPDSGLVLNEVEFKQPPEGGFPLKRTINIIPVVNSAACCLVQHVNAHREVEAGAVLHVMESAGPSDMPRDSGIYDSSVPSSELSIPLMEGLSTDQVETLSVTDSVSSSSGLGKTTCLL</sequence>
<name>A0A8X8BU39_POLSE</name>
<evidence type="ECO:0000256" key="6">
    <source>
        <dbReference type="ARBA" id="ARBA00023170"/>
    </source>
</evidence>
<keyword evidence="6" id="KW-0675">Receptor</keyword>
<dbReference type="InterPro" id="IPR031951">
    <property type="entry name" value="IL17R_D_N"/>
</dbReference>
<evidence type="ECO:0000256" key="2">
    <source>
        <dbReference type="ARBA" id="ARBA00022692"/>
    </source>
</evidence>
<protein>
    <recommendedName>
        <fullName evidence="8">Interleukin-17 receptor D</fullName>
    </recommendedName>
</protein>
<accession>A0A8X8BU39</accession>
<evidence type="ECO:0000256" key="3">
    <source>
        <dbReference type="ARBA" id="ARBA00022729"/>
    </source>
</evidence>
<keyword evidence="4" id="KW-1133">Transmembrane helix</keyword>
<dbReference type="PROSITE" id="PS51534">
    <property type="entry name" value="SEFIR"/>
    <property type="match status" value="1"/>
</dbReference>
<dbReference type="EMBL" id="JAATIS010000094">
    <property type="protein sequence ID" value="KAG2470533.1"/>
    <property type="molecule type" value="Genomic_DNA"/>
</dbReference>
<evidence type="ECO:0000313" key="11">
    <source>
        <dbReference type="Proteomes" id="UP000886611"/>
    </source>
</evidence>
<evidence type="ECO:0000256" key="4">
    <source>
        <dbReference type="ARBA" id="ARBA00022989"/>
    </source>
</evidence>
<evidence type="ECO:0000256" key="5">
    <source>
        <dbReference type="ARBA" id="ARBA00023136"/>
    </source>
</evidence>
<dbReference type="Proteomes" id="UP000886611">
    <property type="component" value="Unassembled WGS sequence"/>
</dbReference>